<comment type="caution">
    <text evidence="2">The sequence shown here is derived from an EMBL/GenBank/DDBJ whole genome shotgun (WGS) entry which is preliminary data.</text>
</comment>
<name>A0A4C1ZFH7_EUMVA</name>
<evidence type="ECO:0000256" key="1">
    <source>
        <dbReference type="SAM" id="MobiDB-lite"/>
    </source>
</evidence>
<reference evidence="2 3" key="1">
    <citation type="journal article" date="2019" name="Commun. Biol.">
        <title>The bagworm genome reveals a unique fibroin gene that provides high tensile strength.</title>
        <authorList>
            <person name="Kono N."/>
            <person name="Nakamura H."/>
            <person name="Ohtoshi R."/>
            <person name="Tomita M."/>
            <person name="Numata K."/>
            <person name="Arakawa K."/>
        </authorList>
    </citation>
    <scope>NUCLEOTIDE SEQUENCE [LARGE SCALE GENOMIC DNA]</scope>
</reference>
<evidence type="ECO:0000313" key="2">
    <source>
        <dbReference type="EMBL" id="GBP85844.1"/>
    </source>
</evidence>
<protein>
    <submittedName>
        <fullName evidence="2">Uncharacterized protein</fullName>
    </submittedName>
</protein>
<keyword evidence="3" id="KW-1185">Reference proteome</keyword>
<gene>
    <name evidence="2" type="ORF">EVAR_68117_1</name>
</gene>
<proteinExistence type="predicted"/>
<dbReference type="AlphaFoldDB" id="A0A4C1ZFH7"/>
<sequence>MNLKRNETDNEPYPSLAQHKKGYNMKLETIENSLTCHLQKVTTKYCGEGRQGRRGAGVRLTKAGPRTDTHDNPENRRISSGPPVQRGVYLPARLICIASKSSQSHFPHQPAGSIILSPSAAFRRRPACGTSCKFLVTCEGARRGHRIRRRRRRSPPPLRAQWTCLRALPREVIHAADKSGPPPGAGAISRTAPQRAKTELRLVRIFSPTVEWRAVSPAARGDSCSYSIRPEPTATLPRIYDSLRGYVNAFTSRSLSNDTSSLYVHCVCRL</sequence>
<evidence type="ECO:0000313" key="3">
    <source>
        <dbReference type="Proteomes" id="UP000299102"/>
    </source>
</evidence>
<dbReference type="Proteomes" id="UP000299102">
    <property type="component" value="Unassembled WGS sequence"/>
</dbReference>
<dbReference type="EMBL" id="BGZK01001763">
    <property type="protein sequence ID" value="GBP85844.1"/>
    <property type="molecule type" value="Genomic_DNA"/>
</dbReference>
<feature type="compositionally biased region" description="Basic and acidic residues" evidence="1">
    <location>
        <begin position="65"/>
        <end position="77"/>
    </location>
</feature>
<accession>A0A4C1ZFH7</accession>
<feature type="region of interest" description="Disordered" evidence="1">
    <location>
        <begin position="48"/>
        <end position="84"/>
    </location>
</feature>
<organism evidence="2 3">
    <name type="scientific">Eumeta variegata</name>
    <name type="common">Bagworm moth</name>
    <name type="synonym">Eumeta japonica</name>
    <dbReference type="NCBI Taxonomy" id="151549"/>
    <lineage>
        <taxon>Eukaryota</taxon>
        <taxon>Metazoa</taxon>
        <taxon>Ecdysozoa</taxon>
        <taxon>Arthropoda</taxon>
        <taxon>Hexapoda</taxon>
        <taxon>Insecta</taxon>
        <taxon>Pterygota</taxon>
        <taxon>Neoptera</taxon>
        <taxon>Endopterygota</taxon>
        <taxon>Lepidoptera</taxon>
        <taxon>Glossata</taxon>
        <taxon>Ditrysia</taxon>
        <taxon>Tineoidea</taxon>
        <taxon>Psychidae</taxon>
        <taxon>Oiketicinae</taxon>
        <taxon>Eumeta</taxon>
    </lineage>
</organism>